<dbReference type="eggNOG" id="COG0739">
    <property type="taxonomic scope" value="Bacteria"/>
</dbReference>
<evidence type="ECO:0000313" key="7">
    <source>
        <dbReference type="EMBL" id="ACZ32441.1"/>
    </source>
</evidence>
<dbReference type="GO" id="GO:0006508">
    <property type="term" value="P:proteolysis"/>
    <property type="evidence" value="ECO:0007669"/>
    <property type="project" value="UniProtKB-KW"/>
</dbReference>
<gene>
    <name evidence="7" type="ORF">Xcel_3442</name>
</gene>
<evidence type="ECO:0000256" key="1">
    <source>
        <dbReference type="ARBA" id="ARBA00007074"/>
    </source>
</evidence>
<keyword evidence="5" id="KW-0732">Signal</keyword>
<keyword evidence="7" id="KW-0614">Plasmid</keyword>
<dbReference type="InterPro" id="IPR016047">
    <property type="entry name" value="M23ase_b-sheet_dom"/>
</dbReference>
<dbReference type="HOGENOM" id="CLU_498690_0_0_11"/>
<dbReference type="CDD" id="cd12797">
    <property type="entry name" value="M23_peptidase"/>
    <property type="match status" value="1"/>
</dbReference>
<dbReference type="InterPro" id="IPR038765">
    <property type="entry name" value="Papain-like_cys_pep_sf"/>
</dbReference>
<dbReference type="PANTHER" id="PTHR21666">
    <property type="entry name" value="PEPTIDASE-RELATED"/>
    <property type="match status" value="1"/>
</dbReference>
<dbReference type="EMBL" id="CP001822">
    <property type="protein sequence ID" value="ACZ32441.1"/>
    <property type="molecule type" value="Genomic_DNA"/>
</dbReference>
<dbReference type="KEGG" id="xce:Xcel_3442"/>
<dbReference type="eggNOG" id="COG0791">
    <property type="taxonomic scope" value="Bacteria"/>
</dbReference>
<evidence type="ECO:0000256" key="3">
    <source>
        <dbReference type="ARBA" id="ARBA00022801"/>
    </source>
</evidence>
<comment type="similarity">
    <text evidence="1">Belongs to the peptidase C40 family.</text>
</comment>
<sequence>MKKAVIVVIVLTVLAVPAAMFGLALMSVLTISGANAAQNACVAPIGSFASMGGPVRWPVVGPFTVTSEYGMRYNPGNIDHGEYRLHAGIDLASGTGPVVAAAAGIVSGTPTSATGGNIVEINHGGGLVTRYLHLTSRTVAVGDRVWAGRQIGIEGQTGNVSGVHLHFEVVTNGQPINPRGWLTQQGLVVPPTGSAGTAPAGVLVDPGGLTNVDTDPISLEPAAVGDSRPLVSALPSQVGAWQGDQVANAAQVIKAGQDRALDAKTITIAVMTAMAESSLQNLDHGDAVRGDTIGLFQEGPERGPYDQRMDPYGAANIFYDYLLRVPGYLDLEPTIAAHKAQANADPYHYAPRWPDAVQMVSTLTADPELLQNLPTTGPVTGCANGGPEALAGTGDGSGQAIIDAATHYLGTPYSWGGGTTTGPSLGTYTSGSLDGTHTVGFDCSGLVLFAVHHATGIELPHSAELQGTDPRGAVVARDWAQLQPGDVISFSEDGSGAPGSFGHVGIYIGDGKMIHAPRPGKTVEIVQLRGSTYYEPMAWSIRRYAN</sequence>
<keyword evidence="2" id="KW-0645">Protease</keyword>
<evidence type="ECO:0000259" key="6">
    <source>
        <dbReference type="PROSITE" id="PS51935"/>
    </source>
</evidence>
<dbReference type="InterPro" id="IPR011055">
    <property type="entry name" value="Dup_hybrid_motif"/>
</dbReference>
<organism evidence="7 8">
    <name type="scientific">Xylanimonas cellulosilytica (strain DSM 15894 / JCM 12276 / CECT 5975 / KCTC 9989 / LMG 20990 / NBRC 107835 / XIL07)</name>
    <dbReference type="NCBI Taxonomy" id="446471"/>
    <lineage>
        <taxon>Bacteria</taxon>
        <taxon>Bacillati</taxon>
        <taxon>Actinomycetota</taxon>
        <taxon>Actinomycetes</taxon>
        <taxon>Micrococcales</taxon>
        <taxon>Promicromonosporaceae</taxon>
        <taxon>Xylanimonas</taxon>
    </lineage>
</organism>
<evidence type="ECO:0000256" key="4">
    <source>
        <dbReference type="ARBA" id="ARBA00022807"/>
    </source>
</evidence>
<accession>D1C0X5</accession>
<feature type="domain" description="NlpC/P60" evidence="6">
    <location>
        <begin position="395"/>
        <end position="545"/>
    </location>
</feature>
<keyword evidence="3" id="KW-0378">Hydrolase</keyword>
<name>D1C0X5_XYLCX</name>
<dbReference type="RefSeq" id="WP_012880181.1">
    <property type="nucleotide sequence ID" value="NC_013531.1"/>
</dbReference>
<dbReference type="GO" id="GO:0008234">
    <property type="term" value="F:cysteine-type peptidase activity"/>
    <property type="evidence" value="ECO:0007669"/>
    <property type="project" value="UniProtKB-KW"/>
</dbReference>
<dbReference type="InterPro" id="IPR000064">
    <property type="entry name" value="NLP_P60_dom"/>
</dbReference>
<dbReference type="SUPFAM" id="SSF54001">
    <property type="entry name" value="Cysteine proteinases"/>
    <property type="match status" value="1"/>
</dbReference>
<evidence type="ECO:0000256" key="2">
    <source>
        <dbReference type="ARBA" id="ARBA00022670"/>
    </source>
</evidence>
<dbReference type="PROSITE" id="PS51935">
    <property type="entry name" value="NLPC_P60"/>
    <property type="match status" value="1"/>
</dbReference>
<protein>
    <submittedName>
        <fullName evidence="7">Peptidase M23</fullName>
    </submittedName>
</protein>
<dbReference type="SUPFAM" id="SSF51261">
    <property type="entry name" value="Duplicated hybrid motif"/>
    <property type="match status" value="1"/>
</dbReference>
<keyword evidence="8" id="KW-1185">Reference proteome</keyword>
<dbReference type="AlphaFoldDB" id="D1C0X5"/>
<geneLocation type="plasmid" evidence="7 8">
    <name>pXCEL01</name>
</geneLocation>
<dbReference type="OrthoDB" id="9815778at2"/>
<dbReference type="GO" id="GO:0004222">
    <property type="term" value="F:metalloendopeptidase activity"/>
    <property type="evidence" value="ECO:0007669"/>
    <property type="project" value="TreeGrafter"/>
</dbReference>
<dbReference type="Proteomes" id="UP000002255">
    <property type="component" value="Plasmid pXCEL01"/>
</dbReference>
<dbReference type="Pfam" id="PF00877">
    <property type="entry name" value="NLPC_P60"/>
    <property type="match status" value="1"/>
</dbReference>
<dbReference type="Gene3D" id="2.70.70.10">
    <property type="entry name" value="Glucose Permease (Domain IIA)"/>
    <property type="match status" value="1"/>
</dbReference>
<dbReference type="PANTHER" id="PTHR21666:SF270">
    <property type="entry name" value="MUREIN HYDROLASE ACTIVATOR ENVC"/>
    <property type="match status" value="1"/>
</dbReference>
<keyword evidence="4" id="KW-0788">Thiol protease</keyword>
<evidence type="ECO:0000313" key="8">
    <source>
        <dbReference type="Proteomes" id="UP000002255"/>
    </source>
</evidence>
<proteinExistence type="inferred from homology"/>
<dbReference type="InterPro" id="IPR050570">
    <property type="entry name" value="Cell_wall_metabolism_enzyme"/>
</dbReference>
<feature type="chain" id="PRO_5003021854" evidence="5">
    <location>
        <begin position="37"/>
        <end position="546"/>
    </location>
</feature>
<feature type="signal peptide" evidence="5">
    <location>
        <begin position="1"/>
        <end position="36"/>
    </location>
</feature>
<reference evidence="7 8" key="1">
    <citation type="journal article" date="2010" name="Stand. Genomic Sci.">
        <title>Complete genome sequence of Xylanimonas cellulosilytica type strain (XIL07).</title>
        <authorList>
            <person name="Foster B."/>
            <person name="Pukall R."/>
            <person name="Abt B."/>
            <person name="Nolan M."/>
            <person name="Glavina Del Rio T."/>
            <person name="Chen F."/>
            <person name="Lucas S."/>
            <person name="Tice H."/>
            <person name="Pitluck S."/>
            <person name="Cheng J.-F."/>
            <person name="Chertkov O."/>
            <person name="Brettin T."/>
            <person name="Han C."/>
            <person name="Detter J.C."/>
            <person name="Bruce D."/>
            <person name="Goodwin L."/>
            <person name="Ivanova N."/>
            <person name="Mavromatis K."/>
            <person name="Pati A."/>
            <person name="Mikhailova N."/>
            <person name="Chen A."/>
            <person name="Palaniappan K."/>
            <person name="Land M."/>
            <person name="Hauser L."/>
            <person name="Chang Y.-J."/>
            <person name="Jeffries C.D."/>
            <person name="Chain P."/>
            <person name="Rohde M."/>
            <person name="Goeker M."/>
            <person name="Bristow J."/>
            <person name="Eisen J.A."/>
            <person name="Markowitz V."/>
            <person name="Hugenholtz P."/>
            <person name="Kyrpides N.C."/>
            <person name="Klenk H.-P."/>
            <person name="Lapidus A."/>
        </authorList>
    </citation>
    <scope>NUCLEOTIDE SEQUENCE [LARGE SCALE GENOMIC DNA]</scope>
    <source>
        <strain evidence="8">DSM 15894 / CECT 5975 / LMG 20990 / XIL07</strain>
        <plasmid evidence="8">Plasmid pXCEL01</plasmid>
    </source>
</reference>
<dbReference type="Pfam" id="PF01551">
    <property type="entry name" value="Peptidase_M23"/>
    <property type="match status" value="1"/>
</dbReference>
<dbReference type="Gene3D" id="3.90.1720.10">
    <property type="entry name" value="endopeptidase domain like (from Nostoc punctiforme)"/>
    <property type="match status" value="1"/>
</dbReference>
<evidence type="ECO:0000256" key="5">
    <source>
        <dbReference type="SAM" id="SignalP"/>
    </source>
</evidence>